<evidence type="ECO:0000256" key="5">
    <source>
        <dbReference type="SAM" id="MobiDB-lite"/>
    </source>
</evidence>
<sequence length="1826" mass="205325">MKILDGQRNTYGPLHYRECQGDYRCELDLEDRSLDLYKHQSSIPSLPVPSIDETLDLYLQSVAPLCKDEKEFREAADLLIQFKKSPICCILQNRLIQRAQEFSTSSYLAAWWNTEVYLQDRSPLAFNVSYFFHFSDSIHPEQSTQAGRAAALLRASMIFRQGIVSGQSSTDFVGRGANRKPMCATAYKYMFNSCRIPCRGQDYYKLYDPSIYRHVVVMHRNHFYTFSLFHESNSNGQEGCCTLLTFEEIKTQIEMILDDTSGEASPIGLLTAQNRDTWARQRAILLSDGNKEALEAIESGVLLLSLEEDAPASRQEIARALWHGNGRNRFLDKCIQLFVFRNAKAGLLGEHAMLDGMPMSVYADFIITRLHRSQIDLGRGAVRDLPKPQKLQFYFSPSVLSSIYFAGKLYQHLIHAHTVNVTLFHGFGKHKIIKEYSCSPDAFVQVAIQVAYRRLFGKSTATYEAIQTRSFLHGRTETARSCSRQSAEFARSMAEENSTSSPAKKKSLLLDAVKGHVNYMHRAAQGRGVDRHLLALRHLIDTEKDGAVPFFEQNPLLKRSSTWQISTSHLSHELFDGWGWGPVVPDGFGIAYSVKKNCIQFNIACLRDLGQNLPEFDPLECDWAQRMGDSFDKKSSTGLEPAISRFVGGRLIHWATKTLIHIPATTDNLTQIFLTDCSENRTNNTFFTLVHFPPYENGYNRHLQLTCRHFFDTASSSPANLPGASTSTADDGHHCPPIPTPSATSTVVIDQSDADMEIGTHISPVAILANQPDAMEVDAHTASPPSTPVDEALQPVQATLQPGAATSTLVHAATEPSPRPTLDDILKGHEEIRKDKASKKAAFKVEMPKPLAADLRAIEMLFAEGRPRWEVLSAHLDAAKPFDIPTATFPMVLETVGHIAKLPGANLRVLVTSEAVCQQLAHESITILGNQYTFREYDILGTRFFLDVFGLGPEIHTKCIASALHSAGCDILYAHYREAVVSQSIAMSTRRVYFQSPSCPIPLVVWGKVYEQICIGGRYYLARGKGAPLPAERLRMGQRSPYCVLLPVKTPKPHQQTAKPTSTSASKAPMKYNRAETPAKTPFKVPLPSTTGTGTDGTRGTAPSESTDGNKDFHMEASTEQSTPPREETVLPQAPQKGGTPSKKVASVQGSQSWTTVRSGTKRNRSIEHFKSLVSKVPPRQLEGLATTNYFDVLQSIDVEIETPNTVATSKEAAHFMRKNHTKIEKDDRPTRVGEVVDQFIEDIKTATLPTAMDKLLRADLHIIKAACHVASTSNGDEIIKFSSKYPLSLHGVLHPCMRDNNPDITNVARVRMINRVLAASDPFSDNTFSHKWSKRVGGKVPSKRQQLFDSVAQWWGASPTLEELQRATHALAFFELMMLYTAPTLFCNDHWIQYLTGHPVIWIPTHHCRLLPINVLIQLLRSPLGTLMLSEWFDAHWDDPLLEDLEVLHVSTNFFPEEESILQLNEVDGVQTLVAGSFGICYLGQPTVSLHLEQPIHSFRQYQRHQKGWSPPYSTHTFETYRLLHSRHPLSRSDTNSLHSHPVRERVNGVMTIIRNDFPGFETAEALNNLSVQDRYLVVRLRIFRAPVYLHNVYAPVDPMEREPFFDQLPTESFEANASHIVCGDLNTTLCPSIDYSSGVYRHEPSRLSCLEWLSNLGVIDAWRQQHPEERVFNGPQPRKNRLDYILMSESLFQSVYKDSSYVSLPHTGDHLAHIATFANPSQLQGRGYWKCPLSLVDYLIIKEAIGEEADRILGQLRVSTHPGTVWEKWKKHMKHLLQRIHQKLRHQEETDVIRAQAVLDEAATTFRKSNQEHDKQIYEAALRS</sequence>
<feature type="compositionally biased region" description="Polar residues" evidence="5">
    <location>
        <begin position="1053"/>
        <end position="1066"/>
    </location>
</feature>
<feature type="region of interest" description="Disordered" evidence="5">
    <location>
        <begin position="1048"/>
        <end position="1162"/>
    </location>
</feature>
<evidence type="ECO:0000256" key="3">
    <source>
        <dbReference type="ARBA" id="ARBA00023315"/>
    </source>
</evidence>
<feature type="domain" description="Choline/carnitine acyltransferase" evidence="6">
    <location>
        <begin position="46"/>
        <end position="606"/>
    </location>
</feature>
<evidence type="ECO:0000256" key="2">
    <source>
        <dbReference type="ARBA" id="ARBA00022679"/>
    </source>
</evidence>
<keyword evidence="3 7" id="KW-0012">Acyltransferase</keyword>
<protein>
    <submittedName>
        <fullName evidence="7">Choline/Carnitine Oacyltransferase putative</fullName>
    </submittedName>
</protein>
<feature type="compositionally biased region" description="Basic and acidic residues" evidence="5">
    <location>
        <begin position="1108"/>
        <end position="1117"/>
    </location>
</feature>
<reference evidence="7" key="2">
    <citation type="submission" date="2011-02" db="EMBL/GenBank/DDBJ databases">
        <authorList>
            <person name="MacLean D."/>
        </authorList>
    </citation>
    <scope>NUCLEOTIDE SEQUENCE</scope>
</reference>
<reference evidence="7" key="1">
    <citation type="journal article" date="2011" name="PLoS Biol.">
        <title>Gene gain and loss during evolution of obligate parasitism in the white rust pathogen of Arabidopsis thaliana.</title>
        <authorList>
            <person name="Kemen E."/>
            <person name="Gardiner A."/>
            <person name="Schultz-Larsen T."/>
            <person name="Kemen A.C."/>
            <person name="Balmuth A.L."/>
            <person name="Robert-Seilaniantz A."/>
            <person name="Bailey K."/>
            <person name="Holub E."/>
            <person name="Studholme D.J."/>
            <person name="Maclean D."/>
            <person name="Jones J.D."/>
        </authorList>
    </citation>
    <scope>NUCLEOTIDE SEQUENCE</scope>
</reference>
<dbReference type="Pfam" id="PF00755">
    <property type="entry name" value="Carn_acyltransf"/>
    <property type="match status" value="1"/>
</dbReference>
<dbReference type="SUPFAM" id="SSF56219">
    <property type="entry name" value="DNase I-like"/>
    <property type="match status" value="1"/>
</dbReference>
<dbReference type="EMBL" id="FR824061">
    <property type="protein sequence ID" value="CCA15897.1"/>
    <property type="molecule type" value="Genomic_DNA"/>
</dbReference>
<dbReference type="PROSITE" id="PS00440">
    <property type="entry name" value="ACYLTRANSF_C_2"/>
    <property type="match status" value="1"/>
</dbReference>
<gene>
    <name evidence="7" type="primary">AlNc14C16G1757</name>
    <name evidence="7" type="ORF">ALNC14_020400</name>
</gene>
<name>F0W482_9STRA</name>
<dbReference type="Gene3D" id="3.30.559.10">
    <property type="entry name" value="Chloramphenicol acetyltransferase-like domain"/>
    <property type="match status" value="1"/>
</dbReference>
<evidence type="ECO:0000256" key="1">
    <source>
        <dbReference type="ARBA" id="ARBA00005232"/>
    </source>
</evidence>
<dbReference type="PANTHER" id="PTHR22589">
    <property type="entry name" value="CARNITINE O-ACYLTRANSFERASE"/>
    <property type="match status" value="1"/>
</dbReference>
<evidence type="ECO:0000256" key="4">
    <source>
        <dbReference type="PIRSR" id="PIRSR600542-1"/>
    </source>
</evidence>
<feature type="active site" description="Proton acceptor" evidence="4">
    <location>
        <position position="351"/>
    </location>
</feature>
<dbReference type="Gene3D" id="3.30.559.70">
    <property type="entry name" value="Choline/Carnitine o-acyltransferase, domain 2"/>
    <property type="match status" value="1"/>
</dbReference>
<evidence type="ECO:0000259" key="6">
    <source>
        <dbReference type="Pfam" id="PF00755"/>
    </source>
</evidence>
<comment type="similarity">
    <text evidence="1">Belongs to the carnitine/choline acetyltransferase family.</text>
</comment>
<dbReference type="InterPro" id="IPR039551">
    <property type="entry name" value="Cho/carn_acyl_trans"/>
</dbReference>
<proteinExistence type="inferred from homology"/>
<accession>F0W482</accession>
<feature type="compositionally biased region" description="Polar residues" evidence="5">
    <location>
        <begin position="1148"/>
        <end position="1159"/>
    </location>
</feature>
<dbReference type="PROSITE" id="PS00439">
    <property type="entry name" value="ACYLTRANSF_C_1"/>
    <property type="match status" value="1"/>
</dbReference>
<dbReference type="GO" id="GO:0016746">
    <property type="term" value="F:acyltransferase activity"/>
    <property type="evidence" value="ECO:0007669"/>
    <property type="project" value="UniProtKB-KW"/>
</dbReference>
<evidence type="ECO:0000313" key="7">
    <source>
        <dbReference type="EMBL" id="CCA15897.1"/>
    </source>
</evidence>
<dbReference type="InterPro" id="IPR000542">
    <property type="entry name" value="Carn_acyl_trans"/>
</dbReference>
<dbReference type="Gene3D" id="3.60.10.10">
    <property type="entry name" value="Endonuclease/exonuclease/phosphatase"/>
    <property type="match status" value="1"/>
</dbReference>
<keyword evidence="2 7" id="KW-0808">Transferase</keyword>
<organism evidence="7">
    <name type="scientific">Albugo laibachii Nc14</name>
    <dbReference type="NCBI Taxonomy" id="890382"/>
    <lineage>
        <taxon>Eukaryota</taxon>
        <taxon>Sar</taxon>
        <taxon>Stramenopiles</taxon>
        <taxon>Oomycota</taxon>
        <taxon>Peronosporomycetes</taxon>
        <taxon>Albuginales</taxon>
        <taxon>Albuginaceae</taxon>
        <taxon>Albugo</taxon>
    </lineage>
</organism>
<dbReference type="PANTHER" id="PTHR22589:SF103">
    <property type="entry name" value="CARNITINE O-ACETYL-TRANSFERASE, ISOFORM A-RELATED"/>
    <property type="match status" value="1"/>
</dbReference>
<feature type="compositionally biased region" description="Low complexity" evidence="5">
    <location>
        <begin position="1090"/>
        <end position="1101"/>
    </location>
</feature>
<dbReference type="HOGENOM" id="CLU_237475_0_0_1"/>
<dbReference type="InterPro" id="IPR042231">
    <property type="entry name" value="Cho/carn_acyl_trans_2"/>
</dbReference>
<dbReference type="InterPro" id="IPR023213">
    <property type="entry name" value="CAT-like_dom_sf"/>
</dbReference>
<dbReference type="InterPro" id="IPR036691">
    <property type="entry name" value="Endo/exonu/phosph_ase_sf"/>
</dbReference>
<dbReference type="SUPFAM" id="SSF52777">
    <property type="entry name" value="CoA-dependent acyltransferases"/>
    <property type="match status" value="2"/>
</dbReference>